<comment type="caution">
    <text evidence="1">The sequence shown here is derived from an EMBL/GenBank/DDBJ whole genome shotgun (WGS) entry which is preliminary data.</text>
</comment>
<evidence type="ECO:0000313" key="2">
    <source>
        <dbReference type="Proteomes" id="UP001431209"/>
    </source>
</evidence>
<dbReference type="EMBL" id="JAOPGA020000947">
    <property type="protein sequence ID" value="KAL0483270.1"/>
    <property type="molecule type" value="Genomic_DNA"/>
</dbReference>
<gene>
    <name evidence="1" type="ORF">AKO1_014638</name>
</gene>
<reference evidence="1 2" key="1">
    <citation type="submission" date="2024-03" db="EMBL/GenBank/DDBJ databases">
        <title>The Acrasis kona genome and developmental transcriptomes reveal deep origins of eukaryotic multicellular pathways.</title>
        <authorList>
            <person name="Sheikh S."/>
            <person name="Fu C.-J."/>
            <person name="Brown M.W."/>
            <person name="Baldauf S.L."/>
        </authorList>
    </citation>
    <scope>NUCLEOTIDE SEQUENCE [LARGE SCALE GENOMIC DNA]</scope>
    <source>
        <strain evidence="1 2">ATCC MYA-3509</strain>
    </source>
</reference>
<protein>
    <submittedName>
        <fullName evidence="1">Uncharacterized protein</fullName>
    </submittedName>
</protein>
<accession>A0AAW2Z2S8</accession>
<evidence type="ECO:0000313" key="1">
    <source>
        <dbReference type="EMBL" id="KAL0483270.1"/>
    </source>
</evidence>
<proteinExistence type="predicted"/>
<sequence length="101" mass="11800">MNIKVQKDLGSNSKEFKENMDKYKFPLNEWISEHADNKNYVSKRSALWEYRKSLINGSHPEIVPENAPTIEEPPNHQIEEAPQNHFAFLGNMIANLNVFRM</sequence>
<dbReference type="AlphaFoldDB" id="A0AAW2Z2S8"/>
<keyword evidence="2" id="KW-1185">Reference proteome</keyword>
<organism evidence="1 2">
    <name type="scientific">Acrasis kona</name>
    <dbReference type="NCBI Taxonomy" id="1008807"/>
    <lineage>
        <taxon>Eukaryota</taxon>
        <taxon>Discoba</taxon>
        <taxon>Heterolobosea</taxon>
        <taxon>Tetramitia</taxon>
        <taxon>Eutetramitia</taxon>
        <taxon>Acrasidae</taxon>
        <taxon>Acrasis</taxon>
    </lineage>
</organism>
<dbReference type="Proteomes" id="UP001431209">
    <property type="component" value="Unassembled WGS sequence"/>
</dbReference>
<name>A0AAW2Z2S8_9EUKA</name>